<protein>
    <recommendedName>
        <fullName evidence="4">DUF2975 domain-containing protein</fullName>
    </recommendedName>
</protein>
<gene>
    <name evidence="2" type="ORF">SAMN05216392_1241</name>
</gene>
<dbReference type="RefSeq" id="WP_074560868.1">
    <property type="nucleotide sequence ID" value="NZ_FNKE01000001.1"/>
</dbReference>
<evidence type="ECO:0000313" key="3">
    <source>
        <dbReference type="Proteomes" id="UP000182870"/>
    </source>
</evidence>
<dbReference type="OrthoDB" id="2224406at2"/>
<reference evidence="2 3" key="1">
    <citation type="submission" date="2016-10" db="EMBL/GenBank/DDBJ databases">
        <authorList>
            <person name="de Groot N.N."/>
        </authorList>
    </citation>
    <scope>NUCLEOTIDE SEQUENCE [LARGE SCALE GENOMIC DNA]</scope>
    <source>
        <strain evidence="2 3">Sb05</strain>
    </source>
</reference>
<organism evidence="2 3">
    <name type="scientific">Streptococcus equinus</name>
    <name type="common">Streptococcus bovis</name>
    <dbReference type="NCBI Taxonomy" id="1335"/>
    <lineage>
        <taxon>Bacteria</taxon>
        <taxon>Bacillati</taxon>
        <taxon>Bacillota</taxon>
        <taxon>Bacilli</taxon>
        <taxon>Lactobacillales</taxon>
        <taxon>Streptococcaceae</taxon>
        <taxon>Streptococcus</taxon>
    </lineage>
</organism>
<evidence type="ECO:0000313" key="2">
    <source>
        <dbReference type="EMBL" id="SDQ26688.1"/>
    </source>
</evidence>
<keyword evidence="1" id="KW-0812">Transmembrane</keyword>
<proteinExistence type="predicted"/>
<evidence type="ECO:0000256" key="1">
    <source>
        <dbReference type="SAM" id="Phobius"/>
    </source>
</evidence>
<feature type="transmembrane region" description="Helical" evidence="1">
    <location>
        <begin position="106"/>
        <end position="123"/>
    </location>
</feature>
<name>A0A1H0ZGV8_STREI</name>
<keyword evidence="1" id="KW-0472">Membrane</keyword>
<sequence>MKEIALKVGREVVKIIRYLSLVGMILMGFGIFAVFFAGQNHGGLFTLDYGYQSVQISVWIPIVVLIMAMIIFYLLFRIMRALDKLLINFQDEEYFCSENINLLSKVLLYQILFTGIQLLVNISLNFSKIADASSLFDLSLKDYLVNVVFIIINDIAIIVLKRGYELQKDHDEII</sequence>
<evidence type="ECO:0008006" key="4">
    <source>
        <dbReference type="Google" id="ProtNLM"/>
    </source>
</evidence>
<dbReference type="AlphaFoldDB" id="A0A1H0ZGV8"/>
<dbReference type="EMBL" id="FNKE01000001">
    <property type="protein sequence ID" value="SDQ26688.1"/>
    <property type="molecule type" value="Genomic_DNA"/>
</dbReference>
<feature type="transmembrane region" description="Helical" evidence="1">
    <location>
        <begin position="15"/>
        <end position="36"/>
    </location>
</feature>
<feature type="transmembrane region" description="Helical" evidence="1">
    <location>
        <begin position="56"/>
        <end position="76"/>
    </location>
</feature>
<dbReference type="Proteomes" id="UP000182870">
    <property type="component" value="Unassembled WGS sequence"/>
</dbReference>
<keyword evidence="1" id="KW-1133">Transmembrane helix</keyword>
<feature type="transmembrane region" description="Helical" evidence="1">
    <location>
        <begin position="143"/>
        <end position="160"/>
    </location>
</feature>
<accession>A0A1H0ZGV8</accession>